<evidence type="ECO:0000256" key="1">
    <source>
        <dbReference type="ARBA" id="ARBA00004496"/>
    </source>
</evidence>
<feature type="binding site" evidence="10">
    <location>
        <begin position="7"/>
        <end position="15"/>
    </location>
    <ligand>
        <name>ATP</name>
        <dbReference type="ChEBI" id="CHEBI:30616"/>
    </ligand>
</feature>
<evidence type="ECO:0000256" key="10">
    <source>
        <dbReference type="HAMAP-Rule" id="MF_00239"/>
    </source>
</evidence>
<proteinExistence type="inferred from homology"/>
<evidence type="ECO:0000256" key="9">
    <source>
        <dbReference type="ARBA" id="ARBA00048478"/>
    </source>
</evidence>
<reference evidence="11" key="1">
    <citation type="journal article" date="2020" name="mSystems">
        <title>Genome- and Community-Level Interaction Insights into Carbon Utilization and Element Cycling Functions of Hydrothermarchaeota in Hydrothermal Sediment.</title>
        <authorList>
            <person name="Zhou Z."/>
            <person name="Liu Y."/>
            <person name="Xu W."/>
            <person name="Pan J."/>
            <person name="Luo Z.H."/>
            <person name="Li M."/>
        </authorList>
    </citation>
    <scope>NUCLEOTIDE SEQUENCE [LARGE SCALE GENOMIC DNA]</scope>
    <source>
        <strain evidence="11">HyVt-85</strain>
    </source>
</reference>
<dbReference type="GO" id="GO:0006220">
    <property type="term" value="P:pyrimidine nucleotide metabolic process"/>
    <property type="evidence" value="ECO:0007669"/>
    <property type="project" value="UniProtKB-UniRule"/>
</dbReference>
<accession>A0A7J3TAC8</accession>
<name>A0A7J3TAC8_9ARCH</name>
<keyword evidence="5 10" id="KW-0547">Nucleotide-binding</keyword>
<dbReference type="CDD" id="cd02020">
    <property type="entry name" value="CMPK"/>
    <property type="match status" value="1"/>
</dbReference>
<dbReference type="EC" id="2.7.4.25" evidence="10"/>
<dbReference type="InterPro" id="IPR011892">
    <property type="entry name" value="Cyt_kin_arch"/>
</dbReference>
<comment type="catalytic activity">
    <reaction evidence="8 10">
        <text>dCMP + ATP = dCDP + ADP</text>
        <dbReference type="Rhea" id="RHEA:25094"/>
        <dbReference type="ChEBI" id="CHEBI:30616"/>
        <dbReference type="ChEBI" id="CHEBI:57566"/>
        <dbReference type="ChEBI" id="CHEBI:58593"/>
        <dbReference type="ChEBI" id="CHEBI:456216"/>
        <dbReference type="EC" id="2.7.4.25"/>
    </reaction>
</comment>
<organism evidence="11">
    <name type="scientific">Candidatus Aciduliprofundum boonei</name>
    <dbReference type="NCBI Taxonomy" id="379547"/>
    <lineage>
        <taxon>Archaea</taxon>
        <taxon>Methanobacteriati</taxon>
        <taxon>Thermoplasmatota</taxon>
        <taxon>DHVE2 group</taxon>
        <taxon>Candidatus Aciduliprofundum</taxon>
    </lineage>
</organism>
<keyword evidence="4 10" id="KW-0808">Transferase</keyword>
<dbReference type="AlphaFoldDB" id="A0A7J3TAC8"/>
<dbReference type="Proteomes" id="UP000886130">
    <property type="component" value="Unassembled WGS sequence"/>
</dbReference>
<evidence type="ECO:0000313" key="11">
    <source>
        <dbReference type="EMBL" id="HHE75518.1"/>
    </source>
</evidence>
<evidence type="ECO:0000256" key="7">
    <source>
        <dbReference type="ARBA" id="ARBA00022840"/>
    </source>
</evidence>
<evidence type="ECO:0000256" key="6">
    <source>
        <dbReference type="ARBA" id="ARBA00022777"/>
    </source>
</evidence>
<dbReference type="Pfam" id="PF13189">
    <property type="entry name" value="Cytidylate_kin2"/>
    <property type="match status" value="1"/>
</dbReference>
<dbReference type="EMBL" id="DRTM01000009">
    <property type="protein sequence ID" value="HHE75518.1"/>
    <property type="molecule type" value="Genomic_DNA"/>
</dbReference>
<dbReference type="GO" id="GO:0005524">
    <property type="term" value="F:ATP binding"/>
    <property type="evidence" value="ECO:0007669"/>
    <property type="project" value="UniProtKB-UniRule"/>
</dbReference>
<dbReference type="HAMAP" id="MF_00239">
    <property type="entry name" value="Cytidyl_kinase_type2"/>
    <property type="match status" value="1"/>
</dbReference>
<evidence type="ECO:0000256" key="3">
    <source>
        <dbReference type="ARBA" id="ARBA00022490"/>
    </source>
</evidence>
<dbReference type="Gene3D" id="3.40.50.300">
    <property type="entry name" value="P-loop containing nucleotide triphosphate hydrolases"/>
    <property type="match status" value="1"/>
</dbReference>
<keyword evidence="3 10" id="KW-0963">Cytoplasm</keyword>
<evidence type="ECO:0000256" key="5">
    <source>
        <dbReference type="ARBA" id="ARBA00022741"/>
    </source>
</evidence>
<keyword evidence="7 10" id="KW-0067">ATP-binding</keyword>
<comment type="subcellular location">
    <subcellularLocation>
        <location evidence="1 10">Cytoplasm</location>
    </subcellularLocation>
</comment>
<dbReference type="GO" id="GO:0005737">
    <property type="term" value="C:cytoplasm"/>
    <property type="evidence" value="ECO:0007669"/>
    <property type="project" value="UniProtKB-SubCell"/>
</dbReference>
<gene>
    <name evidence="10" type="primary">cmk</name>
    <name evidence="11" type="ORF">ENL31_00125</name>
</gene>
<evidence type="ECO:0000256" key="4">
    <source>
        <dbReference type="ARBA" id="ARBA00022679"/>
    </source>
</evidence>
<keyword evidence="6 10" id="KW-0418">Kinase</keyword>
<protein>
    <recommendedName>
        <fullName evidence="10">Cytidylate kinase</fullName>
        <shortName evidence="10">CK</shortName>
        <ecNumber evidence="10">2.7.4.25</ecNumber>
    </recommendedName>
    <alternativeName>
        <fullName evidence="10">Cytidine monophosphate kinase</fullName>
        <shortName evidence="10">CMP kinase</shortName>
    </alternativeName>
</protein>
<dbReference type="GO" id="GO:0036431">
    <property type="term" value="F:dCMP kinase activity"/>
    <property type="evidence" value="ECO:0007669"/>
    <property type="project" value="InterPro"/>
</dbReference>
<comment type="similarity">
    <text evidence="2 10">Belongs to the cytidylate kinase family. Type 2 subfamily.</text>
</comment>
<dbReference type="InterPro" id="IPR011994">
    <property type="entry name" value="Cytidylate_kinase_dom"/>
</dbReference>
<dbReference type="SUPFAM" id="SSF52540">
    <property type="entry name" value="P-loop containing nucleoside triphosphate hydrolases"/>
    <property type="match status" value="1"/>
</dbReference>
<dbReference type="InterPro" id="IPR027417">
    <property type="entry name" value="P-loop_NTPase"/>
</dbReference>
<evidence type="ECO:0000256" key="8">
    <source>
        <dbReference type="ARBA" id="ARBA00047615"/>
    </source>
</evidence>
<dbReference type="NCBIfam" id="TIGR02173">
    <property type="entry name" value="cyt_kin_arch"/>
    <property type="match status" value="1"/>
</dbReference>
<evidence type="ECO:0000256" key="2">
    <source>
        <dbReference type="ARBA" id="ARBA00011005"/>
    </source>
</evidence>
<sequence>MRITISGPPGSGKTTVAKLLADKLKYPLICGGDIFRSMAKKKGMDIIEFSKYAEKNWEIDREVDKRIIEMAEDLKDVVIDSRLSGWLMHLNNIPSYKVYINASLEIRAKRIWKREGGELPKIMERVKIREESEKRRYREIYGINFEDLSIYDLVVDSNDLTPEEVVECIIEGIGYGEKH</sequence>
<comment type="catalytic activity">
    <reaction evidence="9 10">
        <text>CMP + ATP = CDP + ADP</text>
        <dbReference type="Rhea" id="RHEA:11600"/>
        <dbReference type="ChEBI" id="CHEBI:30616"/>
        <dbReference type="ChEBI" id="CHEBI:58069"/>
        <dbReference type="ChEBI" id="CHEBI:60377"/>
        <dbReference type="ChEBI" id="CHEBI:456216"/>
        <dbReference type="EC" id="2.7.4.25"/>
    </reaction>
</comment>
<comment type="caution">
    <text evidence="11">The sequence shown here is derived from an EMBL/GenBank/DDBJ whole genome shotgun (WGS) entry which is preliminary data.</text>
</comment>